<evidence type="ECO:0000313" key="2">
    <source>
        <dbReference type="EnsemblPlants" id="cds.evm.model.09.1275"/>
    </source>
</evidence>
<reference evidence="2" key="1">
    <citation type="submission" date="2018-11" db="EMBL/GenBank/DDBJ databases">
        <authorList>
            <person name="Grassa J C."/>
        </authorList>
    </citation>
    <scope>NUCLEOTIDE SEQUENCE [LARGE SCALE GENOMIC DNA]</scope>
</reference>
<dbReference type="PANTHER" id="PTHR31286:SF153">
    <property type="entry name" value="DUF4283 DOMAIN PROTEIN"/>
    <property type="match status" value="1"/>
</dbReference>
<dbReference type="AlphaFoldDB" id="A0A803QDX5"/>
<dbReference type="Gramene" id="evm.model.09.1275">
    <property type="protein sequence ID" value="cds.evm.model.09.1275"/>
    <property type="gene ID" value="evm.TU.09.1275"/>
</dbReference>
<dbReference type="PANTHER" id="PTHR31286">
    <property type="entry name" value="GLYCINE-RICH CELL WALL STRUCTURAL PROTEIN 1.8-LIKE"/>
    <property type="match status" value="1"/>
</dbReference>
<reference evidence="2" key="2">
    <citation type="submission" date="2021-03" db="UniProtKB">
        <authorList>
            <consortium name="EnsemblPlants"/>
        </authorList>
    </citation>
    <scope>IDENTIFICATION</scope>
</reference>
<keyword evidence="3" id="KW-1185">Reference proteome</keyword>
<protein>
    <recommendedName>
        <fullName evidence="1">Zinc knuckle CX2CX4HX4C domain-containing protein</fullName>
    </recommendedName>
</protein>
<dbReference type="Pfam" id="PF14392">
    <property type="entry name" value="zf-CCHC_4"/>
    <property type="match status" value="1"/>
</dbReference>
<dbReference type="OMA" id="SSVWREY"/>
<organism evidence="2 3">
    <name type="scientific">Cannabis sativa</name>
    <name type="common">Hemp</name>
    <name type="synonym">Marijuana</name>
    <dbReference type="NCBI Taxonomy" id="3483"/>
    <lineage>
        <taxon>Eukaryota</taxon>
        <taxon>Viridiplantae</taxon>
        <taxon>Streptophyta</taxon>
        <taxon>Embryophyta</taxon>
        <taxon>Tracheophyta</taxon>
        <taxon>Spermatophyta</taxon>
        <taxon>Magnoliopsida</taxon>
        <taxon>eudicotyledons</taxon>
        <taxon>Gunneridae</taxon>
        <taxon>Pentapetalae</taxon>
        <taxon>rosids</taxon>
        <taxon>fabids</taxon>
        <taxon>Rosales</taxon>
        <taxon>Cannabaceae</taxon>
        <taxon>Cannabis</taxon>
    </lineage>
</organism>
<accession>A0A803QDX5</accession>
<dbReference type="EMBL" id="UZAU01000765">
    <property type="status" value="NOT_ANNOTATED_CDS"/>
    <property type="molecule type" value="Genomic_DNA"/>
</dbReference>
<dbReference type="Proteomes" id="UP000596661">
    <property type="component" value="Chromosome 9"/>
</dbReference>
<dbReference type="EnsemblPlants" id="evm.model.09.1275">
    <property type="protein sequence ID" value="cds.evm.model.09.1275"/>
    <property type="gene ID" value="evm.TU.09.1275"/>
</dbReference>
<dbReference type="InterPro" id="IPR025836">
    <property type="entry name" value="Zn_knuckle_CX2CX4HX4C"/>
</dbReference>
<sequence length="313" mass="36341">MASSSSSKGQSEFDAEITLDFEEFGGLSLDVEEEEEEYNVRWCLIGRFLNAGIIDVQAMVIRNSPWTFERKQLIFEQLKARDNPRSIPLNRLDLWIQIHDLQHGFRTERTLQMIGNYIGKFIESDENNFSSVWREYFKIRVTINLDQPLQRRMKIHRLDSSDLFWVNFKYEHAPTFCVIWGIISHVDKSCPNIFKIPEEYIVKPYGAFMRATIQWQNKLIGSQWLRYGRTDKGDRNEGLRFHSVAKNGGPTTAPELARNTDQLMAHNDGDHGQGVNSEIKEPIMVQKLGPNFEENLEGNIDINMGNHIDVDMQ</sequence>
<proteinExistence type="predicted"/>
<feature type="domain" description="Zinc knuckle CX2CX4HX4C" evidence="1">
    <location>
        <begin position="145"/>
        <end position="191"/>
    </location>
</feature>
<evidence type="ECO:0000259" key="1">
    <source>
        <dbReference type="Pfam" id="PF14392"/>
    </source>
</evidence>
<name>A0A803QDX5_CANSA</name>
<evidence type="ECO:0000313" key="3">
    <source>
        <dbReference type="Proteomes" id="UP000596661"/>
    </source>
</evidence>
<dbReference type="InterPro" id="IPR040256">
    <property type="entry name" value="At4g02000-like"/>
</dbReference>